<evidence type="ECO:0000256" key="2">
    <source>
        <dbReference type="ARBA" id="ARBA00022771"/>
    </source>
</evidence>
<feature type="domain" description="RING-type" evidence="4">
    <location>
        <begin position="95"/>
        <end position="135"/>
    </location>
</feature>
<dbReference type="InterPro" id="IPR001841">
    <property type="entry name" value="Znf_RING"/>
</dbReference>
<keyword evidence="1" id="KW-0479">Metal-binding</keyword>
<dbReference type="GO" id="GO:0008270">
    <property type="term" value="F:zinc ion binding"/>
    <property type="evidence" value="ECO:0007669"/>
    <property type="project" value="UniProtKB-KW"/>
</dbReference>
<accession>A0A6C0I2P5</accession>
<dbReference type="Gene3D" id="3.30.40.10">
    <property type="entry name" value="Zinc/RING finger domain, C3HC4 (zinc finger)"/>
    <property type="match status" value="1"/>
</dbReference>
<evidence type="ECO:0000313" key="5">
    <source>
        <dbReference type="EMBL" id="QHT86880.1"/>
    </source>
</evidence>
<sequence>MNGVNNYNLNSNNRNYWNEMIYMIHEMNVNEMIVPVHNRDYLLGVISAAAASESSSAANIIETPVEIFKRLEISVTKMSEQVQVQEEKEEEEDYCSICKDKGEKDKVVTTGCKHLFHACCLATWVKTKKTCPNCREPIVNLFL</sequence>
<dbReference type="SMART" id="SM00184">
    <property type="entry name" value="RING"/>
    <property type="match status" value="1"/>
</dbReference>
<dbReference type="InterPro" id="IPR013083">
    <property type="entry name" value="Znf_RING/FYVE/PHD"/>
</dbReference>
<dbReference type="PROSITE" id="PS50089">
    <property type="entry name" value="ZF_RING_2"/>
    <property type="match status" value="1"/>
</dbReference>
<dbReference type="PANTHER" id="PTHR45969">
    <property type="entry name" value="RING ZINC FINGER PROTEIN-RELATED"/>
    <property type="match status" value="1"/>
</dbReference>
<name>A0A6C0I2P5_9ZZZZ</name>
<reference evidence="5" key="1">
    <citation type="journal article" date="2020" name="Nature">
        <title>Giant virus diversity and host interactions through global metagenomics.</title>
        <authorList>
            <person name="Schulz F."/>
            <person name="Roux S."/>
            <person name="Paez-Espino D."/>
            <person name="Jungbluth S."/>
            <person name="Walsh D.A."/>
            <person name="Denef V.J."/>
            <person name="McMahon K.D."/>
            <person name="Konstantinidis K.T."/>
            <person name="Eloe-Fadrosh E.A."/>
            <person name="Kyrpides N.C."/>
            <person name="Woyke T."/>
        </authorList>
    </citation>
    <scope>NUCLEOTIDE SEQUENCE</scope>
    <source>
        <strain evidence="5">GVMAG-M-3300023184-18</strain>
    </source>
</reference>
<protein>
    <recommendedName>
        <fullName evidence="4">RING-type domain-containing protein</fullName>
    </recommendedName>
</protein>
<dbReference type="GO" id="GO:0016567">
    <property type="term" value="P:protein ubiquitination"/>
    <property type="evidence" value="ECO:0007669"/>
    <property type="project" value="TreeGrafter"/>
</dbReference>
<keyword evidence="2" id="KW-0863">Zinc-finger</keyword>
<keyword evidence="3" id="KW-0862">Zinc</keyword>
<dbReference type="Pfam" id="PF13639">
    <property type="entry name" value="zf-RING_2"/>
    <property type="match status" value="1"/>
</dbReference>
<evidence type="ECO:0000259" key="4">
    <source>
        <dbReference type="PROSITE" id="PS50089"/>
    </source>
</evidence>
<evidence type="ECO:0000256" key="3">
    <source>
        <dbReference type="ARBA" id="ARBA00022833"/>
    </source>
</evidence>
<organism evidence="5">
    <name type="scientific">viral metagenome</name>
    <dbReference type="NCBI Taxonomy" id="1070528"/>
    <lineage>
        <taxon>unclassified sequences</taxon>
        <taxon>metagenomes</taxon>
        <taxon>organismal metagenomes</taxon>
    </lineage>
</organism>
<dbReference type="PANTHER" id="PTHR45969:SF81">
    <property type="entry name" value="OS08G0157400 PROTEIN"/>
    <property type="match status" value="1"/>
</dbReference>
<dbReference type="SUPFAM" id="SSF57850">
    <property type="entry name" value="RING/U-box"/>
    <property type="match status" value="1"/>
</dbReference>
<evidence type="ECO:0000256" key="1">
    <source>
        <dbReference type="ARBA" id="ARBA00022723"/>
    </source>
</evidence>
<dbReference type="EMBL" id="MN740077">
    <property type="protein sequence ID" value="QHT86880.1"/>
    <property type="molecule type" value="Genomic_DNA"/>
</dbReference>
<proteinExistence type="predicted"/>
<dbReference type="AlphaFoldDB" id="A0A6C0I2P5"/>
<dbReference type="GO" id="GO:0061630">
    <property type="term" value="F:ubiquitin protein ligase activity"/>
    <property type="evidence" value="ECO:0007669"/>
    <property type="project" value="TreeGrafter"/>
</dbReference>